<reference evidence="1 2" key="1">
    <citation type="journal article" date="2015" name="Microbes Environ.">
        <title>Distribution and evolution of nitrogen fixation genes in the phylum bacteroidetes.</title>
        <authorList>
            <person name="Inoue J."/>
            <person name="Oshima K."/>
            <person name="Suda W."/>
            <person name="Sakamoto M."/>
            <person name="Iino T."/>
            <person name="Noda S."/>
            <person name="Hongoh Y."/>
            <person name="Hattori M."/>
            <person name="Ohkuma M."/>
        </authorList>
    </citation>
    <scope>NUCLEOTIDE SEQUENCE [LARGE SCALE GENOMIC DNA]</scope>
    <source>
        <strain evidence="1">JCM 15548</strain>
    </source>
</reference>
<organism evidence="1 2">
    <name type="scientific">Geofilum rubicundum JCM 15548</name>
    <dbReference type="NCBI Taxonomy" id="1236989"/>
    <lineage>
        <taxon>Bacteria</taxon>
        <taxon>Pseudomonadati</taxon>
        <taxon>Bacteroidota</taxon>
        <taxon>Bacteroidia</taxon>
        <taxon>Marinilabiliales</taxon>
        <taxon>Marinilabiliaceae</taxon>
        <taxon>Geofilum</taxon>
    </lineage>
</organism>
<protein>
    <submittedName>
        <fullName evidence="1">Uncharacterized protein</fullName>
    </submittedName>
</protein>
<dbReference type="AlphaFoldDB" id="A0A0E9LT49"/>
<gene>
    <name evidence="1" type="ORF">JCM15548_1415</name>
</gene>
<name>A0A0E9LT49_9BACT</name>
<sequence>MLPTLAKALEIKDKEIEVEFIKAVILSDLGELRFLKNGLEETLNSLKSRE</sequence>
<dbReference type="STRING" id="1236989.JCM15548_1415"/>
<evidence type="ECO:0000313" key="2">
    <source>
        <dbReference type="Proteomes" id="UP000032900"/>
    </source>
</evidence>
<accession>A0A0E9LT49</accession>
<keyword evidence="2" id="KW-1185">Reference proteome</keyword>
<proteinExistence type="predicted"/>
<comment type="caution">
    <text evidence="1">The sequence shown here is derived from an EMBL/GenBank/DDBJ whole genome shotgun (WGS) entry which is preliminary data.</text>
</comment>
<evidence type="ECO:0000313" key="1">
    <source>
        <dbReference type="EMBL" id="GAO28331.1"/>
    </source>
</evidence>
<dbReference type="Proteomes" id="UP000032900">
    <property type="component" value="Unassembled WGS sequence"/>
</dbReference>
<dbReference type="EMBL" id="BAZW01000002">
    <property type="protein sequence ID" value="GAO28331.1"/>
    <property type="molecule type" value="Genomic_DNA"/>
</dbReference>